<feature type="region of interest" description="Disordered" evidence="1">
    <location>
        <begin position="54"/>
        <end position="80"/>
    </location>
</feature>
<reference evidence="2" key="1">
    <citation type="journal article" date="2023" name="Science">
        <title>Genome structures resolve the early diversification of teleost fishes.</title>
        <authorList>
            <person name="Parey E."/>
            <person name="Louis A."/>
            <person name="Montfort J."/>
            <person name="Bouchez O."/>
            <person name="Roques C."/>
            <person name="Iampietro C."/>
            <person name="Lluch J."/>
            <person name="Castinel A."/>
            <person name="Donnadieu C."/>
            <person name="Desvignes T."/>
            <person name="Floi Bucao C."/>
            <person name="Jouanno E."/>
            <person name="Wen M."/>
            <person name="Mejri S."/>
            <person name="Dirks R."/>
            <person name="Jansen H."/>
            <person name="Henkel C."/>
            <person name="Chen W.J."/>
            <person name="Zahm M."/>
            <person name="Cabau C."/>
            <person name="Klopp C."/>
            <person name="Thompson A.W."/>
            <person name="Robinson-Rechavi M."/>
            <person name="Braasch I."/>
            <person name="Lecointre G."/>
            <person name="Bobe J."/>
            <person name="Postlethwait J.H."/>
            <person name="Berthelot C."/>
            <person name="Roest Crollius H."/>
            <person name="Guiguen Y."/>
        </authorList>
    </citation>
    <scope>NUCLEOTIDE SEQUENCE</scope>
    <source>
        <strain evidence="2">WJC10195</strain>
    </source>
</reference>
<evidence type="ECO:0000313" key="2">
    <source>
        <dbReference type="EMBL" id="KAJ8359377.1"/>
    </source>
</evidence>
<proteinExistence type="predicted"/>
<dbReference type="AlphaFoldDB" id="A0A9Q1FI48"/>
<keyword evidence="3" id="KW-1185">Reference proteome</keyword>
<accession>A0A9Q1FI48</accession>
<comment type="caution">
    <text evidence="2">The sequence shown here is derived from an EMBL/GenBank/DDBJ whole genome shotgun (WGS) entry which is preliminary data.</text>
</comment>
<dbReference type="Proteomes" id="UP001152622">
    <property type="component" value="Chromosome 5"/>
</dbReference>
<organism evidence="2 3">
    <name type="scientific">Synaphobranchus kaupii</name>
    <name type="common">Kaup's arrowtooth eel</name>
    <dbReference type="NCBI Taxonomy" id="118154"/>
    <lineage>
        <taxon>Eukaryota</taxon>
        <taxon>Metazoa</taxon>
        <taxon>Chordata</taxon>
        <taxon>Craniata</taxon>
        <taxon>Vertebrata</taxon>
        <taxon>Euteleostomi</taxon>
        <taxon>Actinopterygii</taxon>
        <taxon>Neopterygii</taxon>
        <taxon>Teleostei</taxon>
        <taxon>Anguilliformes</taxon>
        <taxon>Synaphobranchidae</taxon>
        <taxon>Synaphobranchus</taxon>
    </lineage>
</organism>
<protein>
    <submittedName>
        <fullName evidence="2">Uncharacterized protein</fullName>
    </submittedName>
</protein>
<feature type="compositionally biased region" description="Basic residues" evidence="1">
    <location>
        <begin position="68"/>
        <end position="80"/>
    </location>
</feature>
<evidence type="ECO:0000313" key="3">
    <source>
        <dbReference type="Proteomes" id="UP001152622"/>
    </source>
</evidence>
<name>A0A9Q1FI48_SYNKA</name>
<gene>
    <name evidence="2" type="ORF">SKAU_G00159020</name>
</gene>
<sequence>MTKKYMSLSDVVEEIFRSESEGESESGSEAESIDSFVEDAFALGEDVAVDMTLVRRSKRPCSPSPRGAPKKKAKRARARV</sequence>
<dbReference type="EMBL" id="JAINUF010000005">
    <property type="protein sequence ID" value="KAJ8359377.1"/>
    <property type="molecule type" value="Genomic_DNA"/>
</dbReference>
<evidence type="ECO:0000256" key="1">
    <source>
        <dbReference type="SAM" id="MobiDB-lite"/>
    </source>
</evidence>